<name>A0A1Z5JIC7_FISSO</name>
<sequence>MTSIGKRLHSPTVKFDESSFIASDSVLASPLSMPRNNNHNGDQGKRNTAAFTPILTPKGDRSGSIVPTLLSPSRTITETLATLAASTGNQLEEIWDEVGYSPEDRAAQLSDLLVKFQDICAEKIAEERNVAETFRQTIVQAKDEIKKTASALKVAVDPKLLRESSEHTLSDELAMLETTLEGLREAADTAKEDLKACLEYLIESHAALGLELDPSWRDIESDLTARRREEFHRKKTEMKEEISSRCSAVIQLVRDCQHLMADLKIEAERDGTAFDRRVAGSLVRSKDGSFIMSSKFSSDSCVGISASAIEDLTNRVAELHKEKRARKVQLEEMGGAIAMLWEKLHIPEEDQIAFTESVQGLGLDTIEKGRRELQRLQILKSQMLGKLIQEARDRIVELWEQIDAPREYRDQFTPFKIQLEDCFDDKLLEQHEEYAYNLYSRLEQMKPILRIIERREAIVRERFEYEELQKDPDRLQQRGAAMTRQLMEEEKMARRIKRELPRLTELLVEKLIEWKDLNGEDFQYRGEKYLDLMERQEEEWNQYKAEELQRKLKKKQEEKCMKENKFSSAPLFARHAAGKKKRGPLGDVPSTTNAERQVGKGYDSKKAASTRYNRQAGDEVGL</sequence>
<evidence type="ECO:0000313" key="2">
    <source>
        <dbReference type="EMBL" id="GAX13755.1"/>
    </source>
</evidence>
<keyword evidence="3" id="KW-1185">Reference proteome</keyword>
<protein>
    <recommendedName>
        <fullName evidence="4">Protein regulator of cytokinesis 1</fullName>
    </recommendedName>
</protein>
<dbReference type="EMBL" id="BDSP01000073">
    <property type="protein sequence ID" value="GAX13755.1"/>
    <property type="molecule type" value="Genomic_DNA"/>
</dbReference>
<dbReference type="Proteomes" id="UP000198406">
    <property type="component" value="Unassembled WGS sequence"/>
</dbReference>
<dbReference type="PANTHER" id="PTHR19321">
    <property type="entry name" value="PROTEIN REGULATOR OF CYTOKINESIS 1 PRC1-RELATED"/>
    <property type="match status" value="1"/>
</dbReference>
<dbReference type="GO" id="GO:0005819">
    <property type="term" value="C:spindle"/>
    <property type="evidence" value="ECO:0007669"/>
    <property type="project" value="TreeGrafter"/>
</dbReference>
<dbReference type="Gene3D" id="1.20.58.1520">
    <property type="match status" value="1"/>
</dbReference>
<dbReference type="GO" id="GO:0000226">
    <property type="term" value="P:microtubule cytoskeleton organization"/>
    <property type="evidence" value="ECO:0007669"/>
    <property type="project" value="InterPro"/>
</dbReference>
<proteinExistence type="predicted"/>
<organism evidence="2 3">
    <name type="scientific">Fistulifera solaris</name>
    <name type="common">Oleaginous diatom</name>
    <dbReference type="NCBI Taxonomy" id="1519565"/>
    <lineage>
        <taxon>Eukaryota</taxon>
        <taxon>Sar</taxon>
        <taxon>Stramenopiles</taxon>
        <taxon>Ochrophyta</taxon>
        <taxon>Bacillariophyta</taxon>
        <taxon>Bacillariophyceae</taxon>
        <taxon>Bacillariophycidae</taxon>
        <taxon>Naviculales</taxon>
        <taxon>Naviculaceae</taxon>
        <taxon>Fistulifera</taxon>
    </lineage>
</organism>
<evidence type="ECO:0000256" key="1">
    <source>
        <dbReference type="SAM" id="MobiDB-lite"/>
    </source>
</evidence>
<accession>A0A1Z5JIC7</accession>
<dbReference type="AlphaFoldDB" id="A0A1Z5JIC7"/>
<feature type="region of interest" description="Disordered" evidence="1">
    <location>
        <begin position="571"/>
        <end position="622"/>
    </location>
</feature>
<comment type="caution">
    <text evidence="2">The sequence shown here is derived from an EMBL/GenBank/DDBJ whole genome shotgun (WGS) entry which is preliminary data.</text>
</comment>
<dbReference type="InterPro" id="IPR007145">
    <property type="entry name" value="MAP65_Ase1_PRC1"/>
</dbReference>
<evidence type="ECO:0000313" key="3">
    <source>
        <dbReference type="Proteomes" id="UP000198406"/>
    </source>
</evidence>
<dbReference type="InParanoid" id="A0A1Z5JIC7"/>
<dbReference type="OrthoDB" id="642895at2759"/>
<dbReference type="GO" id="GO:0005737">
    <property type="term" value="C:cytoplasm"/>
    <property type="evidence" value="ECO:0007669"/>
    <property type="project" value="TreeGrafter"/>
</dbReference>
<dbReference type="Pfam" id="PF03999">
    <property type="entry name" value="MAP65_ASE1"/>
    <property type="match status" value="1"/>
</dbReference>
<dbReference type="PANTHER" id="PTHR19321:SF41">
    <property type="entry name" value="FASCETTO-RELATED"/>
    <property type="match status" value="1"/>
</dbReference>
<dbReference type="GO" id="GO:0008017">
    <property type="term" value="F:microtubule binding"/>
    <property type="evidence" value="ECO:0007669"/>
    <property type="project" value="InterPro"/>
</dbReference>
<gene>
    <name evidence="2" type="ORF">FisN_30Lh041</name>
</gene>
<evidence type="ECO:0008006" key="4">
    <source>
        <dbReference type="Google" id="ProtNLM"/>
    </source>
</evidence>
<reference evidence="2 3" key="1">
    <citation type="journal article" date="2015" name="Plant Cell">
        <title>Oil accumulation by the oleaginous diatom Fistulifera solaris as revealed by the genome and transcriptome.</title>
        <authorList>
            <person name="Tanaka T."/>
            <person name="Maeda Y."/>
            <person name="Veluchamy A."/>
            <person name="Tanaka M."/>
            <person name="Abida H."/>
            <person name="Marechal E."/>
            <person name="Bowler C."/>
            <person name="Muto M."/>
            <person name="Sunaga Y."/>
            <person name="Tanaka M."/>
            <person name="Yoshino T."/>
            <person name="Taniguchi T."/>
            <person name="Fukuda Y."/>
            <person name="Nemoto M."/>
            <person name="Matsumoto M."/>
            <person name="Wong P.S."/>
            <person name="Aburatani S."/>
            <person name="Fujibuchi W."/>
        </authorList>
    </citation>
    <scope>NUCLEOTIDE SEQUENCE [LARGE SCALE GENOMIC DNA]</scope>
    <source>
        <strain evidence="2 3">JPCC DA0580</strain>
    </source>
</reference>